<dbReference type="InterPro" id="IPR013783">
    <property type="entry name" value="Ig-like_fold"/>
</dbReference>
<dbReference type="EMBL" id="CP157804">
    <property type="protein sequence ID" value="XBQ22618.1"/>
    <property type="molecule type" value="Genomic_DNA"/>
</dbReference>
<evidence type="ECO:0000313" key="4">
    <source>
        <dbReference type="EMBL" id="XBQ22618.1"/>
    </source>
</evidence>
<feature type="domain" description="Cadherin" evidence="3">
    <location>
        <begin position="56"/>
        <end position="159"/>
    </location>
</feature>
<reference evidence="4" key="1">
    <citation type="submission" date="2024-05" db="EMBL/GenBank/DDBJ databases">
        <title>Draft Genome Sequences of Flagellimonas sp. MMG031 and Marinobacter sp. MMG032 Isolated from the dinoflagellate Symbiodinium pilosum.</title>
        <authorList>
            <person name="Shikuma N.J."/>
            <person name="Farrell M.V."/>
        </authorList>
    </citation>
    <scope>NUCLEOTIDE SEQUENCE</scope>
    <source>
        <strain evidence="4">MMG031</strain>
    </source>
</reference>
<dbReference type="AlphaFoldDB" id="A0AAU7MW26"/>
<dbReference type="CDD" id="cd11304">
    <property type="entry name" value="Cadherin_repeat"/>
    <property type="match status" value="1"/>
</dbReference>
<dbReference type="GO" id="GO:0005509">
    <property type="term" value="F:calcium ion binding"/>
    <property type="evidence" value="ECO:0007669"/>
    <property type="project" value="InterPro"/>
</dbReference>
<dbReference type="Gene3D" id="2.60.40.10">
    <property type="entry name" value="Immunoglobulins"/>
    <property type="match status" value="1"/>
</dbReference>
<evidence type="ECO:0000259" key="3">
    <source>
        <dbReference type="PROSITE" id="PS50268"/>
    </source>
</evidence>
<protein>
    <submittedName>
        <fullName evidence="4">BspA family leucine-rich repeat surface protein</fullName>
    </submittedName>
</protein>
<dbReference type="GO" id="GO:0007156">
    <property type="term" value="P:homophilic cell adhesion via plasma membrane adhesion molecules"/>
    <property type="evidence" value="ECO:0007669"/>
    <property type="project" value="InterPro"/>
</dbReference>
<dbReference type="Pfam" id="PF17963">
    <property type="entry name" value="Big_9"/>
    <property type="match status" value="1"/>
</dbReference>
<dbReference type="RefSeq" id="WP_349351519.1">
    <property type="nucleotide sequence ID" value="NZ_CP157804.1"/>
</dbReference>
<dbReference type="InterPro" id="IPR011889">
    <property type="entry name" value="Liste_lipo_26"/>
</dbReference>
<dbReference type="GO" id="GO:0016020">
    <property type="term" value="C:membrane"/>
    <property type="evidence" value="ECO:0007669"/>
    <property type="project" value="InterPro"/>
</dbReference>
<dbReference type="InterPro" id="IPR005046">
    <property type="entry name" value="DUF285"/>
</dbReference>
<dbReference type="KEGG" id="fld:ABNE31_13535"/>
<accession>A0AAU7MW26</accession>
<feature type="signal peptide" evidence="2">
    <location>
        <begin position="1"/>
        <end position="24"/>
    </location>
</feature>
<name>A0AAU7MW26_9FLAO</name>
<dbReference type="InterPro" id="IPR035986">
    <property type="entry name" value="PKD_dom_sf"/>
</dbReference>
<feature type="region of interest" description="Disordered" evidence="1">
    <location>
        <begin position="24"/>
        <end position="57"/>
    </location>
</feature>
<feature type="chain" id="PRO_5043392006" evidence="2">
    <location>
        <begin position="25"/>
        <end position="476"/>
    </location>
</feature>
<keyword evidence="2" id="KW-0732">Signal</keyword>
<dbReference type="PROSITE" id="PS50268">
    <property type="entry name" value="CADHERIN_2"/>
    <property type="match status" value="1"/>
</dbReference>
<organism evidence="4">
    <name type="scientific">Flagellimonas sp. MMG031</name>
    <dbReference type="NCBI Taxonomy" id="3158549"/>
    <lineage>
        <taxon>Bacteria</taxon>
        <taxon>Pseudomonadati</taxon>
        <taxon>Bacteroidota</taxon>
        <taxon>Flavobacteriia</taxon>
        <taxon>Flavobacteriales</taxon>
        <taxon>Flavobacteriaceae</taxon>
        <taxon>Flagellimonas</taxon>
    </lineage>
</organism>
<dbReference type="Gene3D" id="2.60.40.60">
    <property type="entry name" value="Cadherins"/>
    <property type="match status" value="1"/>
</dbReference>
<dbReference type="InterPro" id="IPR002126">
    <property type="entry name" value="Cadherin-like_dom"/>
</dbReference>
<gene>
    <name evidence="4" type="ORF">ABNE31_13535</name>
</gene>
<proteinExistence type="predicted"/>
<evidence type="ECO:0000256" key="1">
    <source>
        <dbReference type="SAM" id="MobiDB-lite"/>
    </source>
</evidence>
<dbReference type="SUPFAM" id="SSF49299">
    <property type="entry name" value="PKD domain"/>
    <property type="match status" value="1"/>
</dbReference>
<sequence>MKRISKISVLMLATFALIYTTSCSKDDEPTPSPLNNENPIGNPDNTDSGNSNQPPTANAQKFEVAEDAVAGDVIGVVEAEDLEGNPLTYSLVEDASELFLVAENGEITLAEGKSLDFETTIGYSLTLHVSDGINEPVEFTVNIKVVNVIENLFEDPESFILKFEVTAGQALTIGTNSEFEYDYTIDWGDGSDEETLTLQNPTHEYLNEDIYLVAIKGNFPALKMYQDAQDGLQDSRDALVDVVQWGAQKWQSMQNAFKNCQNIVEFSATDQPDWSETTNMSSMFLGAVNFNGAIGNWVTNNVTDMSSMFLGATSFNQDIGNWATNSVTSMVYMFGQTEVFNQDLSKWVTSKVTDMGSMFEEAKAFNQDISGWDVSNVTDMSYMFDKAAAFDQNLGAWEIASVTQMENMLDNTNLSTENVNATLVGWEEFVSNNDGPKDIKLGMASLEACGEGYLSKVVLENFNGWIINVGSSIECP</sequence>
<feature type="compositionally biased region" description="Polar residues" evidence="1">
    <location>
        <begin position="33"/>
        <end position="57"/>
    </location>
</feature>
<dbReference type="SUPFAM" id="SSF49313">
    <property type="entry name" value="Cadherin-like"/>
    <property type="match status" value="1"/>
</dbReference>
<dbReference type="InterPro" id="IPR015919">
    <property type="entry name" value="Cadherin-like_sf"/>
</dbReference>
<dbReference type="Pfam" id="PF03382">
    <property type="entry name" value="DUF285"/>
    <property type="match status" value="1"/>
</dbReference>
<dbReference type="NCBIfam" id="TIGR02167">
    <property type="entry name" value="Liste_lipo_26"/>
    <property type="match status" value="1"/>
</dbReference>
<evidence type="ECO:0000256" key="2">
    <source>
        <dbReference type="SAM" id="SignalP"/>
    </source>
</evidence>